<reference evidence="2 3" key="1">
    <citation type="submission" date="2014-02" db="EMBL/GenBank/DDBJ databases">
        <title>The genome sequence of the entomopathogenic fungus Metarhizium robertsii ARSEF 2575.</title>
        <authorList>
            <person name="Giuliano Garisto Donzelli B."/>
            <person name="Roe B.A."/>
            <person name="Macmil S.L."/>
            <person name="Krasnoff S.B."/>
            <person name="Gibson D.M."/>
        </authorList>
    </citation>
    <scope>NUCLEOTIDE SEQUENCE [LARGE SCALE GENOMIC DNA]</scope>
    <source>
        <strain evidence="2 3">ARSEF 2575</strain>
    </source>
</reference>
<evidence type="ECO:0000256" key="1">
    <source>
        <dbReference type="SAM" id="SignalP"/>
    </source>
</evidence>
<proteinExistence type="predicted"/>
<dbReference type="EMBL" id="JELW01000065">
    <property type="protein sequence ID" value="EXU95793.1"/>
    <property type="molecule type" value="Genomic_DNA"/>
</dbReference>
<dbReference type="Proteomes" id="UP000030151">
    <property type="component" value="Unassembled WGS sequence"/>
</dbReference>
<evidence type="ECO:0000313" key="2">
    <source>
        <dbReference type="EMBL" id="EXU95793.1"/>
    </source>
</evidence>
<feature type="signal peptide" evidence="1">
    <location>
        <begin position="1"/>
        <end position="15"/>
    </location>
</feature>
<protein>
    <submittedName>
        <fullName evidence="2">Uncharacterized protein</fullName>
    </submittedName>
</protein>
<evidence type="ECO:0000313" key="3">
    <source>
        <dbReference type="Proteomes" id="UP000030151"/>
    </source>
</evidence>
<organism evidence="2 3">
    <name type="scientific">Metarhizium robertsii</name>
    <dbReference type="NCBI Taxonomy" id="568076"/>
    <lineage>
        <taxon>Eukaryota</taxon>
        <taxon>Fungi</taxon>
        <taxon>Dikarya</taxon>
        <taxon>Ascomycota</taxon>
        <taxon>Pezizomycotina</taxon>
        <taxon>Sordariomycetes</taxon>
        <taxon>Hypocreomycetidae</taxon>
        <taxon>Hypocreales</taxon>
        <taxon>Clavicipitaceae</taxon>
        <taxon>Metarhizium</taxon>
    </lineage>
</organism>
<dbReference type="AlphaFoldDB" id="A0A014QSN4"/>
<feature type="chain" id="PRO_5012859110" evidence="1">
    <location>
        <begin position="16"/>
        <end position="125"/>
    </location>
</feature>
<accession>A0A014QSN4</accession>
<gene>
    <name evidence="2" type="ORF">X797_011144</name>
</gene>
<name>A0A014QSN4_9HYPO</name>
<dbReference type="HOGENOM" id="CLU_1993157_0_0_1"/>
<comment type="caution">
    <text evidence="2">The sequence shown here is derived from an EMBL/GenBank/DDBJ whole genome shotgun (WGS) entry which is preliminary data.</text>
</comment>
<sequence>MQCYIIALLVTVVLGSPQGYPSFGSPLWENPTLQNCAWPGDSCSPHASNCCHGHCCDLPSGNGAVCGGNHTSIGKFVILFASTFRVKASRNSFLSMSLQSRKSMVHCSIVEWLKAFADMEKETAN</sequence>
<keyword evidence="1" id="KW-0732">Signal</keyword>